<evidence type="ECO:0000256" key="1">
    <source>
        <dbReference type="SAM" id="SignalP"/>
    </source>
</evidence>
<comment type="caution">
    <text evidence="2">The sequence shown here is derived from an EMBL/GenBank/DDBJ whole genome shotgun (WGS) entry which is preliminary data.</text>
</comment>
<accession>A0A8X8FS61</accession>
<feature type="signal peptide" evidence="1">
    <location>
        <begin position="1"/>
        <end position="39"/>
    </location>
</feature>
<dbReference type="EMBL" id="JACSQS010000001">
    <property type="protein sequence ID" value="MBD7952776.1"/>
    <property type="molecule type" value="Genomic_DNA"/>
</dbReference>
<keyword evidence="1" id="KW-0732">Signal</keyword>
<keyword evidence="3" id="KW-1185">Reference proteome</keyword>
<name>A0A8X8FS61_9GAMM</name>
<dbReference type="RefSeq" id="WP_191768321.1">
    <property type="nucleotide sequence ID" value="NZ_JACSQS010000001.1"/>
</dbReference>
<proteinExistence type="predicted"/>
<sequence length="263" mass="28721">MNPVAPQRSTLRRRLMPLATATLALCASFSLMAPAPVQAQWIVNDPPALIQSVKADIATGLEYIETAGRWTQTASHYTATLNNWLQKLQNWSQIIANPIMPATPTLTTIPDDWNIAERCGGGSVFSITGIMAMAGISPGGDIGAQQRTICSYIQALENRKYNETVKVVQQSLPLMQQTLGTLRNIRRLFDNEGALAETTANATASQLQIDANFKTWENQMRIYDQQIVALQSQQRALAQRALKGETNPIGSVIKAAALKTALD</sequence>
<evidence type="ECO:0008006" key="4">
    <source>
        <dbReference type="Google" id="ProtNLM"/>
    </source>
</evidence>
<feature type="chain" id="PRO_5036484816" description="P-type DNA transfer protein VirB5" evidence="1">
    <location>
        <begin position="40"/>
        <end position="263"/>
    </location>
</feature>
<gene>
    <name evidence="2" type="ORF">H9654_01035</name>
</gene>
<dbReference type="Proteomes" id="UP000636938">
    <property type="component" value="Unassembled WGS sequence"/>
</dbReference>
<protein>
    <recommendedName>
        <fullName evidence="4">P-type DNA transfer protein VirB5</fullName>
    </recommendedName>
</protein>
<dbReference type="AlphaFoldDB" id="A0A8X8FS61"/>
<reference evidence="2 3" key="1">
    <citation type="submission" date="2020-08" db="EMBL/GenBank/DDBJ databases">
        <title>A Genomic Blueprint of the Chicken Gut Microbiome.</title>
        <authorList>
            <person name="Gilroy R."/>
            <person name="Ravi A."/>
            <person name="Getino M."/>
            <person name="Pursley I."/>
            <person name="Horton D.L."/>
            <person name="Alikhan N.-F."/>
            <person name="Baker D."/>
            <person name="Gharbi K."/>
            <person name="Hall N."/>
            <person name="Watson M."/>
            <person name="Adriaenssens E.M."/>
            <person name="Foster-Nyarko E."/>
            <person name="Jarju S."/>
            <person name="Secka A."/>
            <person name="Antonio M."/>
            <person name="Oren A."/>
            <person name="Chaudhuri R."/>
            <person name="La Ragione R.M."/>
            <person name="Hildebrand F."/>
            <person name="Pallen M.J."/>
        </authorList>
    </citation>
    <scope>NUCLEOTIDE SEQUENCE [LARGE SCALE GENOMIC DNA]</scope>
    <source>
        <strain evidence="2 3">Sa5BUN4</strain>
    </source>
</reference>
<evidence type="ECO:0000313" key="2">
    <source>
        <dbReference type="EMBL" id="MBD7952776.1"/>
    </source>
</evidence>
<evidence type="ECO:0000313" key="3">
    <source>
        <dbReference type="Proteomes" id="UP000636938"/>
    </source>
</evidence>
<organism evidence="2 3">
    <name type="scientific">Stenotrophomonas lacuserhaii</name>
    <dbReference type="NCBI Taxonomy" id="2760084"/>
    <lineage>
        <taxon>Bacteria</taxon>
        <taxon>Pseudomonadati</taxon>
        <taxon>Pseudomonadota</taxon>
        <taxon>Gammaproteobacteria</taxon>
        <taxon>Lysobacterales</taxon>
        <taxon>Lysobacteraceae</taxon>
        <taxon>Stenotrophomonas</taxon>
    </lineage>
</organism>